<dbReference type="PROSITE" id="PS50200">
    <property type="entry name" value="RA"/>
    <property type="match status" value="1"/>
</dbReference>
<feature type="compositionally biased region" description="Acidic residues" evidence="3">
    <location>
        <begin position="314"/>
        <end position="331"/>
    </location>
</feature>
<feature type="region of interest" description="Disordered" evidence="3">
    <location>
        <begin position="365"/>
        <end position="660"/>
    </location>
</feature>
<dbReference type="InterPro" id="IPR029071">
    <property type="entry name" value="Ubiquitin-like_domsf"/>
</dbReference>
<feature type="compositionally biased region" description="Polar residues" evidence="3">
    <location>
        <begin position="17"/>
        <end position="30"/>
    </location>
</feature>
<dbReference type="InterPro" id="IPR053039">
    <property type="entry name" value="Polarity_Bud-Selection_Reg"/>
</dbReference>
<feature type="compositionally biased region" description="Low complexity" evidence="3">
    <location>
        <begin position="515"/>
        <end position="526"/>
    </location>
</feature>
<dbReference type="GeneID" id="25265017"/>
<dbReference type="InterPro" id="IPR000159">
    <property type="entry name" value="RA_dom"/>
</dbReference>
<sequence>MAQTATRPSLTLDVALSNTIGSRNQANKSAVQGRASAQAPAGSSAPRVGELYNPHAPGSHGLGIGGSGASSAMDMSMGGDDHGGFSSEDEGQDANANDPRRLTTGSSNADHYANGSKHYMGEESDSSVGEDYGQDEGTEQGSDDDQEYDEEDEDLSSSPSIPDENIDFDLVYALHNFVATVEGQATVHKGNSLTLLDDSNSYWWLVRVLRTQEVGYIPAENIETPFERLARLNKHRNVDLTSATDEDAVQVQDRVYTSHLIKSRYAAGISPHSGKRSALSRRRQGAPSSALAQQVRASVNFGPSTTWEHSGDEYSSDEEGEYSEGEGDEDEIQMDEDAHGEFDNEDGVSSGDDIEEDGVRPTALAPAQDRQQHLQQQQGQQARQQQHGMQPSAAGGAFSRAEPDDGMEWDSEATRTAQQQQQMQQQQQDGKSSIDIGVTGAVIASSYQPGASLQGGQRNQPGRLSPLGSVQPQDSQAPRSSSDAIAAGRLSASERRPSSGFLPSQVQAARDSIASSDTSTSVGRSSQDLQKDARKSANRKSKADDDDVSTAGTGEEKQTKKRSGVFSGLFSRNKDKKERKSGSFSGSNDGEGIIGRSSEDSSRGRSTPTSGNGAGNMRLSQQQWSRQMGQQMGISGEGAPSPHLSSGRPPRPGSLIGPPGSAPMLNVLRVFAGDDIHSDATFKTVLLNESTSSRDLVKQAMQRFRIGHGQSVDDYVLTVRLLEGDERILHPSEHPLQVFDALTETIPDATMPSVKRSSIGSISSVSSNLSLNPAIARLGRDFSDDHAVKFFLCRRSALASAASTAPQQGSTPGSASWQNLDIARLNSGTAFNRSAAPVSSDPLQSSTARFVLRLLIFPSDLPESLAFDPQTNAVIPKEVLMARRSSGLVPAEGISQQYREKILPFPRTSTVAEVIEAGLDRFGIIEGVVEGGDDVEERLANRRSKTRIQYGLSADIHQKEKRLLPNSRAIDAYPRPPILKAGPVSRDGRRRSIDAVQLLSLMEDIRPDDPIFILRQVNTISKSKTARSLSPTQETLVHKQEQQRQAELQTVAPQPSASAVQEATAAASPAQNAAALTRQEVIAAQRAAAKAAVLGAQKNDVQGLDVVLTNQARIRSSKSKMGTIRYSYIPVDGSEMDISAIIEEVLQDGARPSNGLSGGVTLDQRPSLGMPGNPRGPSRSGQGDNTLEDYERAAEEPVQRGPLSVHDAYFDPNAPRPSLPTTSSQSLSDSRSSTPQPSSSKQDLLETFVRDPRNSEQVLGDRIDQVLSRMSVSNPPMLSAASAASRQVFGVTSSAQVVAPPALSSYQSTIKATAPLRVRNLGVDHIYTLMDAATPKTSQSSHINTGMDILQWHTDAGGGLFGKPMPVLQDKKVREKYVALSQELKGVDESLDRILADVLRNL</sequence>
<feature type="compositionally biased region" description="Polar residues" evidence="3">
    <location>
        <begin position="286"/>
        <end position="308"/>
    </location>
</feature>
<dbReference type="STRING" id="1037660.A0A066VK62"/>
<dbReference type="PANTHER" id="PTHR47775">
    <property type="entry name" value="BUD SITE SELECTION PROTEIN 14"/>
    <property type="match status" value="1"/>
</dbReference>
<dbReference type="PANTHER" id="PTHR47775:SF1">
    <property type="entry name" value="BUD SITE SELECTION PROTEIN 14"/>
    <property type="match status" value="1"/>
</dbReference>
<evidence type="ECO:0008006" key="8">
    <source>
        <dbReference type="Google" id="ProtNLM"/>
    </source>
</evidence>
<dbReference type="EMBL" id="JMSN01000088">
    <property type="protein sequence ID" value="KDN40703.1"/>
    <property type="molecule type" value="Genomic_DNA"/>
</dbReference>
<accession>A0A066VK62</accession>
<dbReference type="OMA" id="STENDWI"/>
<dbReference type="InterPro" id="IPR001452">
    <property type="entry name" value="SH3_domain"/>
</dbReference>
<keyword evidence="1 2" id="KW-0728">SH3 domain</keyword>
<evidence type="ECO:0000259" key="5">
    <source>
        <dbReference type="PROSITE" id="PS50200"/>
    </source>
</evidence>
<dbReference type="RefSeq" id="XP_013241480.1">
    <property type="nucleotide sequence ID" value="XM_013386026.1"/>
</dbReference>
<dbReference type="GO" id="GO:0008104">
    <property type="term" value="P:intracellular protein localization"/>
    <property type="evidence" value="ECO:0007669"/>
    <property type="project" value="TreeGrafter"/>
</dbReference>
<organism evidence="6 7">
    <name type="scientific">Tilletiaria anomala (strain ATCC 24038 / CBS 436.72 / UBC 951)</name>
    <dbReference type="NCBI Taxonomy" id="1037660"/>
    <lineage>
        <taxon>Eukaryota</taxon>
        <taxon>Fungi</taxon>
        <taxon>Dikarya</taxon>
        <taxon>Basidiomycota</taxon>
        <taxon>Ustilaginomycotina</taxon>
        <taxon>Exobasidiomycetes</taxon>
        <taxon>Georgefischeriales</taxon>
        <taxon>Tilletiariaceae</taxon>
        <taxon>Tilletiaria</taxon>
    </lineage>
</organism>
<dbReference type="GO" id="GO:0051286">
    <property type="term" value="C:cell tip"/>
    <property type="evidence" value="ECO:0007669"/>
    <property type="project" value="TreeGrafter"/>
</dbReference>
<feature type="domain" description="Ras-associating" evidence="5">
    <location>
        <begin position="667"/>
        <end position="797"/>
    </location>
</feature>
<feature type="compositionally biased region" description="Low complexity" evidence="3">
    <location>
        <begin position="620"/>
        <end position="633"/>
    </location>
</feature>
<feature type="compositionally biased region" description="Polar residues" evidence="3">
    <location>
        <begin position="445"/>
        <end position="483"/>
    </location>
</feature>
<feature type="compositionally biased region" description="Basic residues" evidence="3">
    <location>
        <begin position="273"/>
        <end position="284"/>
    </location>
</feature>
<dbReference type="GO" id="GO:0007165">
    <property type="term" value="P:signal transduction"/>
    <property type="evidence" value="ECO:0007669"/>
    <property type="project" value="InterPro"/>
</dbReference>
<feature type="compositionally biased region" description="Polar residues" evidence="3">
    <location>
        <begin position="1023"/>
        <end position="1035"/>
    </location>
</feature>
<comment type="caution">
    <text evidence="6">The sequence shown here is derived from an EMBL/GenBank/DDBJ whole genome shotgun (WGS) entry which is preliminary data.</text>
</comment>
<evidence type="ECO:0000259" key="4">
    <source>
        <dbReference type="PROSITE" id="PS50002"/>
    </source>
</evidence>
<evidence type="ECO:0000256" key="2">
    <source>
        <dbReference type="PROSITE-ProRule" id="PRU00192"/>
    </source>
</evidence>
<dbReference type="SMART" id="SM00314">
    <property type="entry name" value="RA"/>
    <property type="match status" value="1"/>
</dbReference>
<evidence type="ECO:0000256" key="3">
    <source>
        <dbReference type="SAM" id="MobiDB-lite"/>
    </source>
</evidence>
<dbReference type="SUPFAM" id="SSF54236">
    <property type="entry name" value="Ubiquitin-like"/>
    <property type="match status" value="1"/>
</dbReference>
<dbReference type="SMART" id="SM00326">
    <property type="entry name" value="SH3"/>
    <property type="match status" value="1"/>
</dbReference>
<dbReference type="GO" id="GO:0015630">
    <property type="term" value="C:microtubule cytoskeleton"/>
    <property type="evidence" value="ECO:0007669"/>
    <property type="project" value="TreeGrafter"/>
</dbReference>
<feature type="compositionally biased region" description="Low complexity" evidence="3">
    <location>
        <begin position="367"/>
        <end position="390"/>
    </location>
</feature>
<protein>
    <recommendedName>
        <fullName evidence="8">SH3 domain-containing protein</fullName>
    </recommendedName>
</protein>
<feature type="region of interest" description="Disordered" evidence="3">
    <location>
        <begin position="1150"/>
        <end position="1253"/>
    </location>
</feature>
<dbReference type="Gene3D" id="2.30.30.40">
    <property type="entry name" value="SH3 Domains"/>
    <property type="match status" value="1"/>
</dbReference>
<dbReference type="Pfam" id="PF00788">
    <property type="entry name" value="RA"/>
    <property type="match status" value="1"/>
</dbReference>
<dbReference type="InterPro" id="IPR036028">
    <property type="entry name" value="SH3-like_dom_sf"/>
</dbReference>
<evidence type="ECO:0000313" key="7">
    <source>
        <dbReference type="Proteomes" id="UP000027361"/>
    </source>
</evidence>
<feature type="compositionally biased region" description="Basic and acidic residues" evidence="3">
    <location>
        <begin position="572"/>
        <end position="581"/>
    </location>
</feature>
<dbReference type="Pfam" id="PF00018">
    <property type="entry name" value="SH3_1"/>
    <property type="match status" value="1"/>
</dbReference>
<name>A0A066VK62_TILAU</name>
<feature type="compositionally biased region" description="Basic and acidic residues" evidence="3">
    <location>
        <begin position="1189"/>
        <end position="1198"/>
    </location>
</feature>
<dbReference type="InParanoid" id="A0A066VK62"/>
<dbReference type="FunFam" id="2.30.30.40:FF:000035">
    <property type="entry name" value="SH3 domain containing protein"/>
    <property type="match status" value="1"/>
</dbReference>
<proteinExistence type="predicted"/>
<feature type="compositionally biased region" description="Low complexity" evidence="3">
    <location>
        <begin position="1219"/>
        <end position="1240"/>
    </location>
</feature>
<evidence type="ECO:0000313" key="6">
    <source>
        <dbReference type="EMBL" id="KDN40703.1"/>
    </source>
</evidence>
<dbReference type="HOGENOM" id="CLU_254237_0_0_1"/>
<dbReference type="CDD" id="cd17043">
    <property type="entry name" value="RA"/>
    <property type="match status" value="1"/>
</dbReference>
<dbReference type="GO" id="GO:0030950">
    <property type="term" value="P:establishment or maintenance of actin cytoskeleton polarity"/>
    <property type="evidence" value="ECO:0007669"/>
    <property type="project" value="TreeGrafter"/>
</dbReference>
<dbReference type="PROSITE" id="PS50002">
    <property type="entry name" value="SH3"/>
    <property type="match status" value="1"/>
</dbReference>
<dbReference type="Gene3D" id="3.10.20.90">
    <property type="entry name" value="Phosphatidylinositol 3-kinase Catalytic Subunit, Chain A, domain 1"/>
    <property type="match status" value="1"/>
</dbReference>
<keyword evidence="7" id="KW-1185">Reference proteome</keyword>
<feature type="region of interest" description="Disordered" evidence="3">
    <location>
        <begin position="1023"/>
        <end position="1057"/>
    </location>
</feature>
<dbReference type="Proteomes" id="UP000027361">
    <property type="component" value="Unassembled WGS sequence"/>
</dbReference>
<feature type="compositionally biased region" description="Low complexity" evidence="3">
    <location>
        <begin position="69"/>
        <end position="78"/>
    </location>
</feature>
<feature type="region of interest" description="Disordered" evidence="3">
    <location>
        <begin position="267"/>
        <end position="331"/>
    </location>
</feature>
<feature type="compositionally biased region" description="Acidic residues" evidence="3">
    <location>
        <begin position="132"/>
        <end position="155"/>
    </location>
</feature>
<evidence type="ECO:0000256" key="1">
    <source>
        <dbReference type="ARBA" id="ARBA00022443"/>
    </source>
</evidence>
<feature type="compositionally biased region" description="Low complexity" evidence="3">
    <location>
        <begin position="418"/>
        <end position="428"/>
    </location>
</feature>
<reference evidence="6 7" key="1">
    <citation type="submission" date="2014-05" db="EMBL/GenBank/DDBJ databases">
        <title>Draft genome sequence of a rare smut relative, Tilletiaria anomala UBC 951.</title>
        <authorList>
            <consortium name="DOE Joint Genome Institute"/>
            <person name="Toome M."/>
            <person name="Kuo A."/>
            <person name="Henrissat B."/>
            <person name="Lipzen A."/>
            <person name="Tritt A."/>
            <person name="Yoshinaga Y."/>
            <person name="Zane M."/>
            <person name="Barry K."/>
            <person name="Grigoriev I.V."/>
            <person name="Spatafora J.W."/>
            <person name="Aimea M.C."/>
        </authorList>
    </citation>
    <scope>NUCLEOTIDE SEQUENCE [LARGE SCALE GENOMIC DNA]</scope>
    <source>
        <strain evidence="6 7">UBC 951</strain>
    </source>
</reference>
<dbReference type="SUPFAM" id="SSF50044">
    <property type="entry name" value="SH3-domain"/>
    <property type="match status" value="1"/>
</dbReference>
<feature type="compositionally biased region" description="Low complexity" evidence="3">
    <location>
        <begin position="32"/>
        <end position="47"/>
    </location>
</feature>
<dbReference type="OrthoDB" id="196165at2759"/>
<feature type="compositionally biased region" description="Polar residues" evidence="3">
    <location>
        <begin position="1045"/>
        <end position="1055"/>
    </location>
</feature>
<feature type="domain" description="SH3" evidence="4">
    <location>
        <begin position="166"/>
        <end position="227"/>
    </location>
</feature>
<feature type="region of interest" description="Disordered" evidence="3">
    <location>
        <begin position="17"/>
        <end position="162"/>
    </location>
</feature>
<gene>
    <name evidence="6" type="ORF">K437DRAFT_258571</name>
</gene>